<dbReference type="OrthoDB" id="6413693at2759"/>
<comment type="caution">
    <text evidence="1">The sequence shown here is derived from an EMBL/GenBank/DDBJ whole genome shotgun (WGS) entry which is preliminary data.</text>
</comment>
<proteinExistence type="predicted"/>
<dbReference type="EMBL" id="CAKXAJ010003032">
    <property type="protein sequence ID" value="CAH2208306.1"/>
    <property type="molecule type" value="Genomic_DNA"/>
</dbReference>
<organism evidence="1 2">
    <name type="scientific">Pararge aegeria aegeria</name>
    <dbReference type="NCBI Taxonomy" id="348720"/>
    <lineage>
        <taxon>Eukaryota</taxon>
        <taxon>Metazoa</taxon>
        <taxon>Ecdysozoa</taxon>
        <taxon>Arthropoda</taxon>
        <taxon>Hexapoda</taxon>
        <taxon>Insecta</taxon>
        <taxon>Pterygota</taxon>
        <taxon>Neoptera</taxon>
        <taxon>Endopterygota</taxon>
        <taxon>Lepidoptera</taxon>
        <taxon>Glossata</taxon>
        <taxon>Ditrysia</taxon>
        <taxon>Papilionoidea</taxon>
        <taxon>Nymphalidae</taxon>
        <taxon>Satyrinae</taxon>
        <taxon>Satyrini</taxon>
        <taxon>Parargina</taxon>
        <taxon>Pararge</taxon>
    </lineage>
</organism>
<name>A0A8S4QJ07_9NEOP</name>
<dbReference type="AlphaFoldDB" id="A0A8S4QJ07"/>
<dbReference type="Proteomes" id="UP000838756">
    <property type="component" value="Unassembled WGS sequence"/>
</dbReference>
<evidence type="ECO:0000313" key="2">
    <source>
        <dbReference type="Proteomes" id="UP000838756"/>
    </source>
</evidence>
<reference evidence="1" key="1">
    <citation type="submission" date="2022-03" db="EMBL/GenBank/DDBJ databases">
        <authorList>
            <person name="Lindestad O."/>
        </authorList>
    </citation>
    <scope>NUCLEOTIDE SEQUENCE</scope>
</reference>
<sequence>MLAIMLCHRKAAKDVKKPDITEVGKTCDPYKDSDRNSNISDFKLELRQVEGSCDM</sequence>
<evidence type="ECO:0000313" key="1">
    <source>
        <dbReference type="EMBL" id="CAH2208306.1"/>
    </source>
</evidence>
<keyword evidence="2" id="KW-1185">Reference proteome</keyword>
<feature type="non-terminal residue" evidence="1">
    <location>
        <position position="55"/>
    </location>
</feature>
<protein>
    <submittedName>
        <fullName evidence="1">Jg6654 protein</fullName>
    </submittedName>
</protein>
<gene>
    <name evidence="1" type="primary">jg6654</name>
    <name evidence="1" type="ORF">PAEG_LOCUS922</name>
</gene>
<accession>A0A8S4QJ07</accession>